<dbReference type="EMBL" id="JACGWV010000001">
    <property type="protein sequence ID" value="MBA8807594.1"/>
    <property type="molecule type" value="Genomic_DNA"/>
</dbReference>
<sequence length="504" mass="55491">MTYGDISIVLRDTLTRILTDYLRPIPHLGGPMGRGVPRRTPSGIDADLLLVQRYRIPVLQWTLALLDAVVPANATTLDPEWGPGRLLVNRFAAAVEPIAQAIPEPSDADMRARHQYELVEMWRQAASAASEALDHELGALTNLSRADGLRAISDACDLVRALIRLDDRIRDRSTWYHFGGSRYVKGHTHSWGLLRAAELCADWLSAHDLGQVLDAQGQRTGDIDHTGMFHQRLAVTPGPYPPGVSGANDAQRNALLHLDVPPGALTLRRLIIAHRQVSYDARNIARSVGATGLAARFDERFLLYDRLVHTTSGVRDGDTKPDPKHAWHPDQALSETRTTIRLLATPATPSTLDLAVLDRLANRVDARLATILREGARDRRYVLTNGRGITDRVVSLAPRSAPEFFALASELTARLRTELSLPSPWTSRDIEAAEHSRATFRASLLAGRRGSRTSGLRFEERHSPASHLAAEPGTPEAQEAAYRRYLASTPTRSSRSAPPPGIQR</sequence>
<evidence type="ECO:0000313" key="3">
    <source>
        <dbReference type="Proteomes" id="UP000540568"/>
    </source>
</evidence>
<organism evidence="2 3">
    <name type="scientific">Promicromonospora sukumoe</name>
    <dbReference type="NCBI Taxonomy" id="88382"/>
    <lineage>
        <taxon>Bacteria</taxon>
        <taxon>Bacillati</taxon>
        <taxon>Actinomycetota</taxon>
        <taxon>Actinomycetes</taxon>
        <taxon>Micrococcales</taxon>
        <taxon>Promicromonosporaceae</taxon>
        <taxon>Promicromonospora</taxon>
    </lineage>
</organism>
<dbReference type="AlphaFoldDB" id="A0A7W3J7K1"/>
<feature type="region of interest" description="Disordered" evidence="1">
    <location>
        <begin position="451"/>
        <end position="477"/>
    </location>
</feature>
<accession>A0A7W3J7K1</accession>
<dbReference type="Proteomes" id="UP000540568">
    <property type="component" value="Unassembled WGS sequence"/>
</dbReference>
<evidence type="ECO:0000313" key="2">
    <source>
        <dbReference type="EMBL" id="MBA8807594.1"/>
    </source>
</evidence>
<keyword evidence="3" id="KW-1185">Reference proteome</keyword>
<comment type="caution">
    <text evidence="2">The sequence shown here is derived from an EMBL/GenBank/DDBJ whole genome shotgun (WGS) entry which is preliminary data.</text>
</comment>
<proteinExistence type="predicted"/>
<dbReference type="RefSeq" id="WP_182615140.1">
    <property type="nucleotide sequence ID" value="NZ_BAAATF010000007.1"/>
</dbReference>
<evidence type="ECO:0000256" key="1">
    <source>
        <dbReference type="SAM" id="MobiDB-lite"/>
    </source>
</evidence>
<reference evidence="2 3" key="1">
    <citation type="submission" date="2020-07" db="EMBL/GenBank/DDBJ databases">
        <title>Sequencing the genomes of 1000 actinobacteria strains.</title>
        <authorList>
            <person name="Klenk H.-P."/>
        </authorList>
    </citation>
    <scope>NUCLEOTIDE SEQUENCE [LARGE SCALE GENOMIC DNA]</scope>
    <source>
        <strain evidence="2 3">DSM 44121</strain>
    </source>
</reference>
<protein>
    <submittedName>
        <fullName evidence="2">Uncharacterized protein</fullName>
    </submittedName>
</protein>
<name>A0A7W3J7K1_9MICO</name>
<gene>
    <name evidence="2" type="ORF">FHX71_001536</name>
</gene>